<evidence type="ECO:0000313" key="2">
    <source>
        <dbReference type="WBParaSite" id="JU765_v2.g4917.t1"/>
    </source>
</evidence>
<protein>
    <submittedName>
        <fullName evidence="2">Glutaredoxin domain-containing protein</fullName>
    </submittedName>
</protein>
<sequence>MAAVINFATDRVRALFRAISRLFEGDEVNEERMAAAKTFVDSILNKYKVAVFSKTYCPYCTKAKDALSSFKLNPDVYHVVELDERSDGQDIQDYLHSITGGRSVPRVFIGGKFFGGGDDTAAAKSSGLLEKQLSEVGAL</sequence>
<accession>A0AC34R9R2</accession>
<evidence type="ECO:0000313" key="1">
    <source>
        <dbReference type="Proteomes" id="UP000887576"/>
    </source>
</evidence>
<reference evidence="2" key="1">
    <citation type="submission" date="2022-11" db="UniProtKB">
        <authorList>
            <consortium name="WormBaseParasite"/>
        </authorList>
    </citation>
    <scope>IDENTIFICATION</scope>
</reference>
<name>A0AC34R9R2_9BILA</name>
<dbReference type="WBParaSite" id="JU765_v2.g4917.t1">
    <property type="protein sequence ID" value="JU765_v2.g4917.t1"/>
    <property type="gene ID" value="JU765_v2.g4917"/>
</dbReference>
<proteinExistence type="predicted"/>
<organism evidence="1 2">
    <name type="scientific">Panagrolaimus sp. JU765</name>
    <dbReference type="NCBI Taxonomy" id="591449"/>
    <lineage>
        <taxon>Eukaryota</taxon>
        <taxon>Metazoa</taxon>
        <taxon>Ecdysozoa</taxon>
        <taxon>Nematoda</taxon>
        <taxon>Chromadorea</taxon>
        <taxon>Rhabditida</taxon>
        <taxon>Tylenchina</taxon>
        <taxon>Panagrolaimomorpha</taxon>
        <taxon>Panagrolaimoidea</taxon>
        <taxon>Panagrolaimidae</taxon>
        <taxon>Panagrolaimus</taxon>
    </lineage>
</organism>
<dbReference type="Proteomes" id="UP000887576">
    <property type="component" value="Unplaced"/>
</dbReference>